<keyword evidence="3" id="KW-0813">Transport</keyword>
<evidence type="ECO:0000256" key="2">
    <source>
        <dbReference type="ARBA" id="ARBA00021200"/>
    </source>
</evidence>
<name>A0ABM4U0B1_DROSZ</name>
<evidence type="ECO:0000313" key="11">
    <source>
        <dbReference type="Proteomes" id="UP001652628"/>
    </source>
</evidence>
<keyword evidence="7" id="KW-0653">Protein transport</keyword>
<evidence type="ECO:0000256" key="5">
    <source>
        <dbReference type="ARBA" id="ARBA00022692"/>
    </source>
</evidence>
<evidence type="ECO:0000256" key="10">
    <source>
        <dbReference type="SAM" id="Phobius"/>
    </source>
</evidence>
<dbReference type="PANTHER" id="PTHR14995:SF2">
    <property type="entry name" value="PROTEIN AMNIONLESS"/>
    <property type="match status" value="1"/>
</dbReference>
<gene>
    <name evidence="12" type="primary">Amnionless</name>
</gene>
<sequence length="528" mass="59736">MRHLQRVKFSDKLQFQFGTHSVRMMWLQWLIWLIIWLQVAKATKWYGGGLDFNHPSAWIDDHMPCAQDLVVFPEYYPALLPLPEDLSVDGLVFPKEGAILLAEESTITFGSNRNSACESEEKKAFLKTPKSSKWFDPGTWTDKSKKKFSTSTPELDRIPCDDEQVIIKGNGPLAFDLENVQHLRLGQLILAGSSISKSYLEELIPRDLGQFLFHNAEDVQVEYYRGELCGCHKDFERLVEPVCHNVQEQCETPHCLSPVRPLGSCCLICGAILSTPTSHCTEGSKKEFITKLNKLIDQKNLKDQIQLHVEFVGSQQFGNFLQAVLTDRLKYSERSMEFLQPQLDYWNRTGTTLKVSGRPYNPNVSFSSIVLILFCMALVGLVSVVILAHFMPENPYLNRIPQWIHDPRRWRWHHLGVRLRRNLLFNRFENGGAGGGSSEGGASGVDRLGIMAYDPESGEVRERAFDNPMFEQGAAIEVAAKESQEQEEVLGVPRIETGDLDAGSVVDEQELTEINLEVCGAETDEETI</sequence>
<keyword evidence="8 10" id="KW-1133">Transmembrane helix</keyword>
<evidence type="ECO:0000256" key="3">
    <source>
        <dbReference type="ARBA" id="ARBA00022448"/>
    </source>
</evidence>
<reference evidence="12" key="2">
    <citation type="submission" date="2025-08" db="UniProtKB">
        <authorList>
            <consortium name="RefSeq"/>
        </authorList>
    </citation>
    <scope>IDENTIFICATION</scope>
</reference>
<evidence type="ECO:0000313" key="12">
    <source>
        <dbReference type="RefSeq" id="XP_070855662.1"/>
    </source>
</evidence>
<reference evidence="11" key="1">
    <citation type="submission" date="2025-05" db="UniProtKB">
        <authorList>
            <consortium name="RefSeq"/>
        </authorList>
    </citation>
    <scope>NUCLEOTIDE SEQUENCE [LARGE SCALE GENOMIC DNA]</scope>
</reference>
<evidence type="ECO:0000256" key="4">
    <source>
        <dbReference type="ARBA" id="ARBA00022475"/>
    </source>
</evidence>
<dbReference type="RefSeq" id="XP_070855662.1">
    <property type="nucleotide sequence ID" value="XM_070999561.1"/>
</dbReference>
<comment type="subcellular location">
    <subcellularLocation>
        <location evidence="1">Cell membrane</location>
        <topology evidence="1">Single-pass type I membrane protein</topology>
    </subcellularLocation>
</comment>
<protein>
    <recommendedName>
        <fullName evidence="2">Protein amnionless</fullName>
    </recommendedName>
</protein>
<proteinExistence type="predicted"/>
<evidence type="ECO:0000256" key="8">
    <source>
        <dbReference type="ARBA" id="ARBA00022989"/>
    </source>
</evidence>
<evidence type="ECO:0000256" key="9">
    <source>
        <dbReference type="ARBA" id="ARBA00023136"/>
    </source>
</evidence>
<feature type="transmembrane region" description="Helical" evidence="10">
    <location>
        <begin position="366"/>
        <end position="390"/>
    </location>
</feature>
<evidence type="ECO:0000256" key="6">
    <source>
        <dbReference type="ARBA" id="ARBA00022729"/>
    </source>
</evidence>
<dbReference type="Proteomes" id="UP001652628">
    <property type="component" value="Chromosome 2L"/>
</dbReference>
<keyword evidence="5 10" id="KW-0812">Transmembrane</keyword>
<dbReference type="GeneID" id="108014175"/>
<keyword evidence="11" id="KW-1185">Reference proteome</keyword>
<dbReference type="InterPro" id="IPR026112">
    <property type="entry name" value="AMN"/>
</dbReference>
<organism evidence="11 12">
    <name type="scientific">Drosophila suzukii</name>
    <name type="common">Spotted-wing drosophila fruit fly</name>
    <dbReference type="NCBI Taxonomy" id="28584"/>
    <lineage>
        <taxon>Eukaryota</taxon>
        <taxon>Metazoa</taxon>
        <taxon>Ecdysozoa</taxon>
        <taxon>Arthropoda</taxon>
        <taxon>Hexapoda</taxon>
        <taxon>Insecta</taxon>
        <taxon>Pterygota</taxon>
        <taxon>Neoptera</taxon>
        <taxon>Endopterygota</taxon>
        <taxon>Diptera</taxon>
        <taxon>Brachycera</taxon>
        <taxon>Muscomorpha</taxon>
        <taxon>Ephydroidea</taxon>
        <taxon>Drosophilidae</taxon>
        <taxon>Drosophila</taxon>
        <taxon>Sophophora</taxon>
    </lineage>
</organism>
<evidence type="ECO:0000256" key="1">
    <source>
        <dbReference type="ARBA" id="ARBA00004251"/>
    </source>
</evidence>
<keyword evidence="4" id="KW-1003">Cell membrane</keyword>
<dbReference type="PANTHER" id="PTHR14995">
    <property type="entry name" value="AMNIONLESS"/>
    <property type="match status" value="1"/>
</dbReference>
<evidence type="ECO:0000256" key="7">
    <source>
        <dbReference type="ARBA" id="ARBA00022927"/>
    </source>
</evidence>
<keyword evidence="6" id="KW-0732">Signal</keyword>
<accession>A0ABM4U0B1</accession>
<keyword evidence="9 10" id="KW-0472">Membrane</keyword>
<dbReference type="Pfam" id="PF14828">
    <property type="entry name" value="Amnionless"/>
    <property type="match status" value="1"/>
</dbReference>